<feature type="domain" description="Glycosyltransferase 2-like" evidence="1">
    <location>
        <begin position="8"/>
        <end position="167"/>
    </location>
</feature>
<evidence type="ECO:0000313" key="3">
    <source>
        <dbReference type="Proteomes" id="UP000535182"/>
    </source>
</evidence>
<dbReference type="Proteomes" id="UP000535182">
    <property type="component" value="Unassembled WGS sequence"/>
</dbReference>
<dbReference type="PANTHER" id="PTHR43685">
    <property type="entry name" value="GLYCOSYLTRANSFERASE"/>
    <property type="match status" value="1"/>
</dbReference>
<dbReference type="Gene3D" id="3.90.550.10">
    <property type="entry name" value="Spore Coat Polysaccharide Biosynthesis Protein SpsA, Chain A"/>
    <property type="match status" value="1"/>
</dbReference>
<proteinExistence type="predicted"/>
<evidence type="ECO:0000259" key="1">
    <source>
        <dbReference type="Pfam" id="PF00535"/>
    </source>
</evidence>
<gene>
    <name evidence="2" type="ORF">HDF14_004537</name>
</gene>
<name>A0A9X0QIM1_9BACT</name>
<evidence type="ECO:0000313" key="2">
    <source>
        <dbReference type="EMBL" id="MBB5330900.1"/>
    </source>
</evidence>
<accession>A0A9X0QIM1</accession>
<dbReference type="AlphaFoldDB" id="A0A9X0QIM1"/>
<dbReference type="Pfam" id="PF00535">
    <property type="entry name" value="Glycos_transf_2"/>
    <property type="match status" value="1"/>
</dbReference>
<dbReference type="CDD" id="cd06433">
    <property type="entry name" value="GT_2_WfgS_like"/>
    <property type="match status" value="1"/>
</dbReference>
<dbReference type="InterPro" id="IPR001173">
    <property type="entry name" value="Glyco_trans_2-like"/>
</dbReference>
<dbReference type="PANTHER" id="PTHR43685:SF2">
    <property type="entry name" value="GLYCOSYLTRANSFERASE 2-LIKE DOMAIN-CONTAINING PROTEIN"/>
    <property type="match status" value="1"/>
</dbReference>
<dbReference type="InterPro" id="IPR029044">
    <property type="entry name" value="Nucleotide-diphossugar_trans"/>
</dbReference>
<organism evidence="2 3">
    <name type="scientific">Tunturiibacter gelidiferens</name>
    <dbReference type="NCBI Taxonomy" id="3069689"/>
    <lineage>
        <taxon>Bacteria</taxon>
        <taxon>Pseudomonadati</taxon>
        <taxon>Acidobacteriota</taxon>
        <taxon>Terriglobia</taxon>
        <taxon>Terriglobales</taxon>
        <taxon>Acidobacteriaceae</taxon>
        <taxon>Tunturiibacter</taxon>
    </lineage>
</organism>
<dbReference type="RefSeq" id="WP_183980752.1">
    <property type="nucleotide sequence ID" value="NZ_JACHEB010000012.1"/>
</dbReference>
<comment type="caution">
    <text evidence="2">The sequence shown here is derived from an EMBL/GenBank/DDBJ whole genome shotgun (WGS) entry which is preliminary data.</text>
</comment>
<dbReference type="EMBL" id="JACHEB010000012">
    <property type="protein sequence ID" value="MBB5330900.1"/>
    <property type="molecule type" value="Genomic_DNA"/>
</dbReference>
<sequence length="284" mass="32846">MTKPLSISIVTPSLNQASFIHDALESVFMQNYPNCEHLVIDGMSTDGTVELLRNFRSDKASSGIAWVSEPDSGQSEALNKGFRQATGDIIGWLNADDRYRMGCFQHVAKMFEDDPGLDILYGDYRVVDELGGLVRIKSEIAFSAFVLFYHRVLYIPTTATFFRRRVFDEGNWIDENLQYVMDLEFFIRLAIKGYRFKHIRELLADFRLQPASKTCRAPDKQQWEHRRVIFATVPLFRRLKSERLQRAALLFCRPIAGLRRYGEKAIRGSYWAQLQAKSYDRFGS</sequence>
<protein>
    <submittedName>
        <fullName evidence="2">Glycosyltransferase involved in cell wall biosynthesis</fullName>
    </submittedName>
</protein>
<dbReference type="SUPFAM" id="SSF53448">
    <property type="entry name" value="Nucleotide-diphospho-sugar transferases"/>
    <property type="match status" value="1"/>
</dbReference>
<keyword evidence="3" id="KW-1185">Reference proteome</keyword>
<reference evidence="2 3" key="1">
    <citation type="submission" date="2020-08" db="EMBL/GenBank/DDBJ databases">
        <title>Genomic Encyclopedia of Type Strains, Phase IV (KMG-V): Genome sequencing to study the core and pangenomes of soil and plant-associated prokaryotes.</title>
        <authorList>
            <person name="Whitman W."/>
        </authorList>
    </citation>
    <scope>NUCLEOTIDE SEQUENCE [LARGE SCALE GENOMIC DNA]</scope>
    <source>
        <strain evidence="2 3">X5P2</strain>
    </source>
</reference>
<dbReference type="InterPro" id="IPR050834">
    <property type="entry name" value="Glycosyltransf_2"/>
</dbReference>